<keyword evidence="2" id="KW-1185">Reference proteome</keyword>
<proteinExistence type="predicted"/>
<protein>
    <submittedName>
        <fullName evidence="1">Uncharacterized protein</fullName>
    </submittedName>
</protein>
<feature type="non-terminal residue" evidence="1">
    <location>
        <position position="56"/>
    </location>
</feature>
<accession>A0A163IYF0</accession>
<organism evidence="1">
    <name type="scientific">Absidia glauca</name>
    <name type="common">Pin mould</name>
    <dbReference type="NCBI Taxonomy" id="4829"/>
    <lineage>
        <taxon>Eukaryota</taxon>
        <taxon>Fungi</taxon>
        <taxon>Fungi incertae sedis</taxon>
        <taxon>Mucoromycota</taxon>
        <taxon>Mucoromycotina</taxon>
        <taxon>Mucoromycetes</taxon>
        <taxon>Mucorales</taxon>
        <taxon>Cunninghamellaceae</taxon>
        <taxon>Absidia</taxon>
    </lineage>
</organism>
<name>A0A163IYF0_ABSGL</name>
<dbReference type="EMBL" id="LT550596">
    <property type="protein sequence ID" value="SAL96042.1"/>
    <property type="molecule type" value="Genomic_DNA"/>
</dbReference>
<dbReference type="Proteomes" id="UP000078561">
    <property type="component" value="Unassembled WGS sequence"/>
</dbReference>
<reference evidence="1" key="1">
    <citation type="submission" date="2016-04" db="EMBL/GenBank/DDBJ databases">
        <authorList>
            <person name="Evans L.H."/>
            <person name="Alamgir A."/>
            <person name="Owens N."/>
            <person name="Weber N.D."/>
            <person name="Virtaneva K."/>
            <person name="Barbian K."/>
            <person name="Babar A."/>
            <person name="Rosenke K."/>
        </authorList>
    </citation>
    <scope>NUCLEOTIDE SEQUENCE [LARGE SCALE GENOMIC DNA]</scope>
    <source>
        <strain evidence="1">CBS 101.48</strain>
    </source>
</reference>
<evidence type="ECO:0000313" key="2">
    <source>
        <dbReference type="Proteomes" id="UP000078561"/>
    </source>
</evidence>
<evidence type="ECO:0000313" key="1">
    <source>
        <dbReference type="EMBL" id="SAL96042.1"/>
    </source>
</evidence>
<dbReference type="AlphaFoldDB" id="A0A163IYF0"/>
<sequence length="56" mass="5559">MLVYLTECLLKLQGRFTSQSVPRFGGAGFAVDVGVDIGDGVDVGVDAGVSVSAGAG</sequence>
<gene>
    <name evidence="1" type="primary">ABSGL_01403.1 scaffold 1482</name>
</gene>
<dbReference type="InParanoid" id="A0A163IYF0"/>